<evidence type="ECO:0008006" key="3">
    <source>
        <dbReference type="Google" id="ProtNLM"/>
    </source>
</evidence>
<protein>
    <recommendedName>
        <fullName evidence="3">SnoaL-like domain-containing protein</fullName>
    </recommendedName>
</protein>
<gene>
    <name evidence="1" type="ORF">Rhopal_003625-T1</name>
</gene>
<proteinExistence type="predicted"/>
<sequence>MQAARLAAFTSWSAWLQAGDLSSLPPHVAPTATWQFMPVSLSRVIPDYPEDGSISALHWLAFFRSLPERIGRTLEGHMKNGDAVTLEGCFWLTFAPGTTDIVHCIEFLDSATSLGHVAAGKKAAAES</sequence>
<organism evidence="1 2">
    <name type="scientific">Rhodotorula paludigena</name>
    <dbReference type="NCBI Taxonomy" id="86838"/>
    <lineage>
        <taxon>Eukaryota</taxon>
        <taxon>Fungi</taxon>
        <taxon>Dikarya</taxon>
        <taxon>Basidiomycota</taxon>
        <taxon>Pucciniomycotina</taxon>
        <taxon>Microbotryomycetes</taxon>
        <taxon>Sporidiobolales</taxon>
        <taxon>Sporidiobolaceae</taxon>
        <taxon>Rhodotorula</taxon>
    </lineage>
</organism>
<keyword evidence="2" id="KW-1185">Reference proteome</keyword>
<reference evidence="1 2" key="1">
    <citation type="submission" date="2021-12" db="EMBL/GenBank/DDBJ databases">
        <title>High titer production of polyol ester of fatty acids by Rhodotorula paludigena BS15 towards product separation-free biomass refinery.</title>
        <authorList>
            <person name="Mano J."/>
            <person name="Ono H."/>
            <person name="Tanaka T."/>
            <person name="Naito K."/>
            <person name="Sushida H."/>
            <person name="Ike M."/>
            <person name="Tokuyasu K."/>
            <person name="Kitaoka M."/>
        </authorList>
    </citation>
    <scope>NUCLEOTIDE SEQUENCE [LARGE SCALE GENOMIC DNA]</scope>
    <source>
        <strain evidence="1 2">BS15</strain>
    </source>
</reference>
<evidence type="ECO:0000313" key="1">
    <source>
        <dbReference type="EMBL" id="GJN90613.1"/>
    </source>
</evidence>
<comment type="caution">
    <text evidence="1">The sequence shown here is derived from an EMBL/GenBank/DDBJ whole genome shotgun (WGS) entry which is preliminary data.</text>
</comment>
<dbReference type="EMBL" id="BQKY01000007">
    <property type="protein sequence ID" value="GJN90613.1"/>
    <property type="molecule type" value="Genomic_DNA"/>
</dbReference>
<dbReference type="AlphaFoldDB" id="A0AAV5GK81"/>
<dbReference type="Proteomes" id="UP001342314">
    <property type="component" value="Unassembled WGS sequence"/>
</dbReference>
<accession>A0AAV5GK81</accession>
<evidence type="ECO:0000313" key="2">
    <source>
        <dbReference type="Proteomes" id="UP001342314"/>
    </source>
</evidence>
<name>A0AAV5GK81_9BASI</name>